<evidence type="ECO:0000313" key="3">
    <source>
        <dbReference type="EMBL" id="EDS26843.1"/>
    </source>
</evidence>
<proteinExistence type="predicted"/>
<evidence type="ECO:0000313" key="5">
    <source>
        <dbReference type="Proteomes" id="UP000002320"/>
    </source>
</evidence>
<dbReference type="EMBL" id="DS231924">
    <property type="protein sequence ID" value="EDS26843.1"/>
    <property type="molecule type" value="Genomic_DNA"/>
</dbReference>
<dbReference type="GO" id="GO:0005829">
    <property type="term" value="C:cytosol"/>
    <property type="evidence" value="ECO:0007669"/>
    <property type="project" value="TreeGrafter"/>
</dbReference>
<dbReference type="EnsemblMetazoa" id="CPIJ006273-RA">
    <property type="protein sequence ID" value="CPIJ006273-PA"/>
    <property type="gene ID" value="CPIJ006273"/>
</dbReference>
<dbReference type="Gene3D" id="1.20.5.490">
    <property type="entry name" value="Single helix bin"/>
    <property type="match status" value="1"/>
</dbReference>
<reference evidence="4" key="2">
    <citation type="submission" date="2020-05" db="UniProtKB">
        <authorList>
            <consortium name="EnsemblMetazoa"/>
        </authorList>
    </citation>
    <scope>IDENTIFICATION</scope>
    <source>
        <strain evidence="4">JHB</strain>
    </source>
</reference>
<feature type="coiled-coil region" evidence="1">
    <location>
        <begin position="62"/>
        <end position="96"/>
    </location>
</feature>
<evidence type="ECO:0000313" key="4">
    <source>
        <dbReference type="EnsemblMetazoa" id="CPIJ006273-PA"/>
    </source>
</evidence>
<dbReference type="HOGENOM" id="CLU_109963_0_0_1"/>
<dbReference type="KEGG" id="cqu:CpipJ_CPIJ006273"/>
<dbReference type="SUPFAM" id="SSF58026">
    <property type="entry name" value="Delta-sleep-inducing peptide immunoreactive peptide"/>
    <property type="match status" value="1"/>
</dbReference>
<reference evidence="3" key="1">
    <citation type="submission" date="2007-03" db="EMBL/GenBank/DDBJ databases">
        <title>Annotation of Culex pipiens quinquefasciatus.</title>
        <authorList>
            <consortium name="The Broad Institute Genome Sequencing Platform"/>
            <person name="Atkinson P.W."/>
            <person name="Hemingway J."/>
            <person name="Christensen B.M."/>
            <person name="Higgs S."/>
            <person name="Kodira C."/>
            <person name="Hannick L."/>
            <person name="Megy K."/>
            <person name="O'Leary S."/>
            <person name="Pearson M."/>
            <person name="Haas B.J."/>
            <person name="Mauceli E."/>
            <person name="Wortman J.R."/>
            <person name="Lee N.H."/>
            <person name="Guigo R."/>
            <person name="Stanke M."/>
            <person name="Alvarado L."/>
            <person name="Amedeo P."/>
            <person name="Antoine C.H."/>
            <person name="Arensburger P."/>
            <person name="Bidwell S.L."/>
            <person name="Crawford M."/>
            <person name="Camaro F."/>
            <person name="Devon K."/>
            <person name="Engels R."/>
            <person name="Hammond M."/>
            <person name="Howarth C."/>
            <person name="Koehrsen M."/>
            <person name="Lawson D."/>
            <person name="Montgomery P."/>
            <person name="Nene V."/>
            <person name="Nusbaum C."/>
            <person name="Puiu D."/>
            <person name="Romero-Severson J."/>
            <person name="Severson D.W."/>
            <person name="Shumway M."/>
            <person name="Sisk P."/>
            <person name="Stolte C."/>
            <person name="Zeng Q."/>
            <person name="Eisenstadt E."/>
            <person name="Fraser-Liggett C."/>
            <person name="Strausberg R."/>
            <person name="Galagan J."/>
            <person name="Birren B."/>
            <person name="Collins F.H."/>
        </authorList>
    </citation>
    <scope>NUCLEOTIDE SEQUENCE [LARGE SCALE GENOMIC DNA]</scope>
    <source>
        <strain evidence="3">JHB</strain>
    </source>
</reference>
<dbReference type="CDD" id="cd21936">
    <property type="entry name" value="ZIP_TSC22D"/>
    <property type="match status" value="1"/>
</dbReference>
<accession>B0WGA5</accession>
<dbReference type="AlphaFoldDB" id="B0WGA5"/>
<dbReference type="OMA" id="IEQAMPN"/>
<organism>
    <name type="scientific">Culex quinquefasciatus</name>
    <name type="common">Southern house mosquito</name>
    <name type="synonym">Culex pungens</name>
    <dbReference type="NCBI Taxonomy" id="7176"/>
    <lineage>
        <taxon>Eukaryota</taxon>
        <taxon>Metazoa</taxon>
        <taxon>Ecdysozoa</taxon>
        <taxon>Arthropoda</taxon>
        <taxon>Hexapoda</taxon>
        <taxon>Insecta</taxon>
        <taxon>Pterygota</taxon>
        <taxon>Neoptera</taxon>
        <taxon>Endopterygota</taxon>
        <taxon>Diptera</taxon>
        <taxon>Nematocera</taxon>
        <taxon>Culicoidea</taxon>
        <taxon>Culicidae</taxon>
        <taxon>Culicinae</taxon>
        <taxon>Culicini</taxon>
        <taxon>Culex</taxon>
        <taxon>Culex</taxon>
    </lineage>
</organism>
<dbReference type="InterPro" id="IPR000580">
    <property type="entry name" value="TSC22/Bun"/>
</dbReference>
<dbReference type="InParanoid" id="B0WGA5"/>
<evidence type="ECO:0000256" key="2">
    <source>
        <dbReference type="SAM" id="MobiDB-lite"/>
    </source>
</evidence>
<keyword evidence="5" id="KW-1185">Reference proteome</keyword>
<dbReference type="eggNOG" id="KOG4797">
    <property type="taxonomic scope" value="Eukaryota"/>
</dbReference>
<gene>
    <name evidence="4" type="primary">6037873</name>
    <name evidence="3" type="ORF">CpipJ_CPIJ006273</name>
</gene>
<protein>
    <submittedName>
        <fullName evidence="3 4">Uncharacterized protein</fullName>
    </submittedName>
</protein>
<dbReference type="OrthoDB" id="8961796at2759"/>
<dbReference type="GO" id="GO:0008284">
    <property type="term" value="P:positive regulation of cell population proliferation"/>
    <property type="evidence" value="ECO:0007669"/>
    <property type="project" value="TreeGrafter"/>
</dbReference>
<dbReference type="VEuPathDB" id="VectorBase:CPIJ006273"/>
<dbReference type="Pfam" id="PF01166">
    <property type="entry name" value="TSC22"/>
    <property type="match status" value="1"/>
</dbReference>
<dbReference type="GO" id="GO:0043066">
    <property type="term" value="P:negative regulation of apoptotic process"/>
    <property type="evidence" value="ECO:0007669"/>
    <property type="project" value="TreeGrafter"/>
</dbReference>
<name>B0WGA5_CULQU</name>
<dbReference type="PANTHER" id="PTHR46745:SF1">
    <property type="entry name" value="TSC22 DOMAIN FAMILY PROTEIN 1"/>
    <property type="match status" value="1"/>
</dbReference>
<dbReference type="GO" id="GO:0005634">
    <property type="term" value="C:nucleus"/>
    <property type="evidence" value="ECO:0007669"/>
    <property type="project" value="TreeGrafter"/>
</dbReference>
<evidence type="ECO:0000256" key="1">
    <source>
        <dbReference type="SAM" id="Coils"/>
    </source>
</evidence>
<feature type="compositionally biased region" description="Polar residues" evidence="2">
    <location>
        <begin position="156"/>
        <end position="167"/>
    </location>
</feature>
<feature type="region of interest" description="Disordered" evidence="2">
    <location>
        <begin position="146"/>
        <end position="167"/>
    </location>
</feature>
<dbReference type="STRING" id="7176.B0WGA5"/>
<feature type="region of interest" description="Disordered" evidence="2">
    <location>
        <begin position="101"/>
        <end position="120"/>
    </location>
</feature>
<dbReference type="GO" id="GO:0006357">
    <property type="term" value="P:regulation of transcription by RNA polymerase II"/>
    <property type="evidence" value="ECO:0007669"/>
    <property type="project" value="InterPro"/>
</dbReference>
<keyword evidence="1" id="KW-0175">Coiled coil</keyword>
<feature type="compositionally biased region" description="Low complexity" evidence="2">
    <location>
        <begin position="108"/>
        <end position="120"/>
    </location>
</feature>
<dbReference type="VEuPathDB" id="VectorBase:CQUJHB002923"/>
<dbReference type="Proteomes" id="UP000002320">
    <property type="component" value="Unassembled WGS sequence"/>
</dbReference>
<dbReference type="PANTHER" id="PTHR46745">
    <property type="entry name" value="TSC22 DOMAIN FAMILY PROTEIN 1"/>
    <property type="match status" value="1"/>
</dbReference>
<sequence length="167" mass="17406">METLALQQPRDHLHGGGVGGGAVHQPENWLYEIKQKSPDHSTTNTCYVMVQNVRDLVKSHLMFAVREEVEVLKEKISELMDRINQLEYENNILKQNASQETLSQLTPSGTPSAAQSAQTTAGAAAASVAAALTPLAKSQAAAAASASSAAAAAGTPTVNPNANGSVS</sequence>